<reference evidence="12" key="1">
    <citation type="journal article" date="2019" name="Int. J. Syst. Evol. Microbiol.">
        <title>The Global Catalogue of Microorganisms (GCM) 10K type strain sequencing project: providing services to taxonomists for standard genome sequencing and annotation.</title>
        <authorList>
            <consortium name="The Broad Institute Genomics Platform"/>
            <consortium name="The Broad Institute Genome Sequencing Center for Infectious Disease"/>
            <person name="Wu L."/>
            <person name="Ma J."/>
        </authorList>
    </citation>
    <scope>NUCLEOTIDE SEQUENCE [LARGE SCALE GENOMIC DNA]</scope>
    <source>
        <strain evidence="12">CGMCC 1.7656</strain>
    </source>
</reference>
<dbReference type="EMBL" id="BMLV01000004">
    <property type="protein sequence ID" value="GGP04977.1"/>
    <property type="molecule type" value="Genomic_DNA"/>
</dbReference>
<keyword evidence="12" id="KW-1185">Reference proteome</keyword>
<proteinExistence type="inferred from homology"/>
<evidence type="ECO:0000256" key="7">
    <source>
        <dbReference type="ARBA" id="ARBA00022741"/>
    </source>
</evidence>
<evidence type="ECO:0000256" key="6">
    <source>
        <dbReference type="ARBA" id="ARBA00022723"/>
    </source>
</evidence>
<dbReference type="PANTHER" id="PTHR33540:SF2">
    <property type="entry name" value="TRNA THREONYLCARBAMOYLADENOSINE BIOSYNTHESIS PROTEIN TSAE"/>
    <property type="match status" value="1"/>
</dbReference>
<sequence length="137" mass="16038">MSQTFHIEKIEDWQKVVDDILPNLQHNILLLKGNLGAGKTTFSQFLLKNIGSSDEVSSPTYAIVNEYNSPKGKVFHFDLYRLKKIEEAYDFGIEEYLDNAFLCIIEWPEIYEEELADLPHHEMKITNHGDYREVVFR</sequence>
<dbReference type="InterPro" id="IPR027417">
    <property type="entry name" value="P-loop_NTPase"/>
</dbReference>
<comment type="caution">
    <text evidence="11">The sequence shown here is derived from an EMBL/GenBank/DDBJ whole genome shotgun (WGS) entry which is preliminary data.</text>
</comment>
<dbReference type="Proteomes" id="UP000620064">
    <property type="component" value="Unassembled WGS sequence"/>
</dbReference>
<evidence type="ECO:0000256" key="3">
    <source>
        <dbReference type="ARBA" id="ARBA00019010"/>
    </source>
</evidence>
<keyword evidence="4" id="KW-0963">Cytoplasm</keyword>
<comment type="subcellular location">
    <subcellularLocation>
        <location evidence="1">Cytoplasm</location>
    </subcellularLocation>
</comment>
<keyword evidence="7" id="KW-0547">Nucleotide-binding</keyword>
<evidence type="ECO:0000256" key="4">
    <source>
        <dbReference type="ARBA" id="ARBA00022490"/>
    </source>
</evidence>
<evidence type="ECO:0000313" key="11">
    <source>
        <dbReference type="EMBL" id="GGP04977.1"/>
    </source>
</evidence>
<dbReference type="PANTHER" id="PTHR33540">
    <property type="entry name" value="TRNA THREONYLCARBAMOYLADENOSINE BIOSYNTHESIS PROTEIN TSAE"/>
    <property type="match status" value="1"/>
</dbReference>
<dbReference type="SUPFAM" id="SSF52540">
    <property type="entry name" value="P-loop containing nucleoside triphosphate hydrolases"/>
    <property type="match status" value="1"/>
</dbReference>
<keyword evidence="8" id="KW-0067">ATP-binding</keyword>
<protein>
    <recommendedName>
        <fullName evidence="3">tRNA threonylcarbamoyladenosine biosynthesis protein TsaE</fullName>
    </recommendedName>
    <alternativeName>
        <fullName evidence="10">t(6)A37 threonylcarbamoyladenosine biosynthesis protein TsaE</fullName>
    </alternativeName>
</protein>
<evidence type="ECO:0000256" key="5">
    <source>
        <dbReference type="ARBA" id="ARBA00022694"/>
    </source>
</evidence>
<dbReference type="InterPro" id="IPR003442">
    <property type="entry name" value="T6A_TsaE"/>
</dbReference>
<evidence type="ECO:0000256" key="1">
    <source>
        <dbReference type="ARBA" id="ARBA00004496"/>
    </source>
</evidence>
<comment type="similarity">
    <text evidence="2">Belongs to the TsaE family.</text>
</comment>
<dbReference type="Pfam" id="PF02367">
    <property type="entry name" value="TsaE"/>
    <property type="match status" value="1"/>
</dbReference>
<dbReference type="RefSeq" id="WP_188617913.1">
    <property type="nucleotide sequence ID" value="NZ_BMLV01000004.1"/>
</dbReference>
<keyword evidence="9" id="KW-0460">Magnesium</keyword>
<keyword evidence="5" id="KW-0819">tRNA processing</keyword>
<gene>
    <name evidence="11" type="ORF">GCM10010992_19340</name>
</gene>
<name>A0ABQ2NJJ2_9FLAO</name>
<evidence type="ECO:0000256" key="9">
    <source>
        <dbReference type="ARBA" id="ARBA00022842"/>
    </source>
</evidence>
<evidence type="ECO:0000256" key="8">
    <source>
        <dbReference type="ARBA" id="ARBA00022840"/>
    </source>
</evidence>
<accession>A0ABQ2NJJ2</accession>
<keyword evidence="6" id="KW-0479">Metal-binding</keyword>
<dbReference type="Gene3D" id="3.40.50.300">
    <property type="entry name" value="P-loop containing nucleotide triphosphate hydrolases"/>
    <property type="match status" value="1"/>
</dbReference>
<evidence type="ECO:0000256" key="2">
    <source>
        <dbReference type="ARBA" id="ARBA00007599"/>
    </source>
</evidence>
<organism evidence="11 12">
    <name type="scientific">Cloacibacterium rupense</name>
    <dbReference type="NCBI Taxonomy" id="517423"/>
    <lineage>
        <taxon>Bacteria</taxon>
        <taxon>Pseudomonadati</taxon>
        <taxon>Bacteroidota</taxon>
        <taxon>Flavobacteriia</taxon>
        <taxon>Flavobacteriales</taxon>
        <taxon>Weeksellaceae</taxon>
    </lineage>
</organism>
<evidence type="ECO:0000313" key="12">
    <source>
        <dbReference type="Proteomes" id="UP000620064"/>
    </source>
</evidence>
<evidence type="ECO:0000256" key="10">
    <source>
        <dbReference type="ARBA" id="ARBA00032441"/>
    </source>
</evidence>
<dbReference type="NCBIfam" id="TIGR00150">
    <property type="entry name" value="T6A_YjeE"/>
    <property type="match status" value="1"/>
</dbReference>